<keyword evidence="4 5" id="KW-0472">Membrane</keyword>
<accession>A0A4D6XPR0</accession>
<keyword evidence="3 5" id="KW-1133">Transmembrane helix</keyword>
<feature type="transmembrane region" description="Helical" evidence="5">
    <location>
        <begin position="12"/>
        <end position="36"/>
    </location>
</feature>
<evidence type="ECO:0000256" key="4">
    <source>
        <dbReference type="ARBA" id="ARBA00023136"/>
    </source>
</evidence>
<evidence type="ECO:0000256" key="1">
    <source>
        <dbReference type="ARBA" id="ARBA00004167"/>
    </source>
</evidence>
<dbReference type="Proteomes" id="UP000298660">
    <property type="component" value="Chromosome"/>
</dbReference>
<evidence type="ECO:0000313" key="7">
    <source>
        <dbReference type="Proteomes" id="UP000298660"/>
    </source>
</evidence>
<dbReference type="PANTHER" id="PTHR36985:SF1">
    <property type="entry name" value="TRANSLOCATION AND ASSEMBLY MODULE SUBUNIT TAMB"/>
    <property type="match status" value="1"/>
</dbReference>
<dbReference type="PANTHER" id="PTHR36985">
    <property type="entry name" value="TRANSLOCATION AND ASSEMBLY MODULE SUBUNIT TAMB"/>
    <property type="match status" value="1"/>
</dbReference>
<keyword evidence="2 5" id="KW-0812">Transmembrane</keyword>
<evidence type="ECO:0000256" key="5">
    <source>
        <dbReference type="SAM" id="Phobius"/>
    </source>
</evidence>
<comment type="subcellular location">
    <subcellularLocation>
        <location evidence="1">Membrane</location>
        <topology evidence="1">Single-pass membrane protein</topology>
    </subcellularLocation>
</comment>
<dbReference type="RefSeq" id="WP_158339288.1">
    <property type="nucleotide sequence ID" value="NZ_CP034891.1"/>
</dbReference>
<dbReference type="OrthoDB" id="5555605at2"/>
<dbReference type="EMBL" id="CP034891">
    <property type="protein sequence ID" value="QCI17499.1"/>
    <property type="molecule type" value="Genomic_DNA"/>
</dbReference>
<reference evidence="6 7" key="2">
    <citation type="submission" date="2019-05" db="EMBL/GenBank/DDBJ databases">
        <title>Genome evolution of the obligate endosymbiont Buchnera aphidicola.</title>
        <authorList>
            <person name="Moran N.A."/>
        </authorList>
    </citation>
    <scope>NUCLEOTIDE SEQUENCE [LARGE SCALE GENOMIC DNA]</scope>
    <source>
        <strain evidence="6 7">Ala</strain>
    </source>
</reference>
<dbReference type="GO" id="GO:0016020">
    <property type="term" value="C:membrane"/>
    <property type="evidence" value="ECO:0007669"/>
    <property type="project" value="UniProtKB-SubCell"/>
</dbReference>
<protein>
    <submittedName>
        <fullName evidence="6">Translocation/assembly module TamB</fullName>
    </submittedName>
</protein>
<evidence type="ECO:0000256" key="3">
    <source>
        <dbReference type="ARBA" id="ARBA00022989"/>
    </source>
</evidence>
<evidence type="ECO:0000313" key="6">
    <source>
        <dbReference type="EMBL" id="QCI17499.1"/>
    </source>
</evidence>
<organism evidence="6 7">
    <name type="scientific">Buchnera aphidicola</name>
    <name type="common">Acyrthosiphon lactucae</name>
    <dbReference type="NCBI Taxonomy" id="1241832"/>
    <lineage>
        <taxon>Bacteria</taxon>
        <taxon>Pseudomonadati</taxon>
        <taxon>Pseudomonadota</taxon>
        <taxon>Gammaproteobacteria</taxon>
        <taxon>Enterobacterales</taxon>
        <taxon>Erwiniaceae</taxon>
        <taxon>Buchnera</taxon>
    </lineage>
</organism>
<sequence length="968" mass="113919">MSIYQRYLSKSLIFISILFVIFLLFIESNIGFKWFFNFTSRFFIGLKAEEISGNWRDFTLKNIKYNIFGISMTANSLHVILDTKSLFKISTIFKEIETKNLIISLKNNVSSNFSNKNISSNIVKKNIFINYPIIFKKIHADKISFKSPEVHIFCLNFFSSIELINNNIIFSPTYVDAIYLSSLKVNFKKKNTIKKINFIKKSNNIKKIYSFLRFFSNKTKNFVPLNINLMSLKCNKIKFIDYKKNNIFKIDLKAKIENNILKIKKIKVNSSFLKINSYGKVFFNNDHSILFLMNNSIVVPRFQNRIMNFLFKAHLNKNNKLTFRLKSEDLNNIRIYGSVFLNILDYPFFIKLKSKNLFWSIKKDYILKLNNFDGIIKGKINNYFLSLKNIFTLQGLPSILINIKGKGNLKNIFLKNIKILPIKKIKPYKIKIHSNNNIIYDQHILKLMGKINITGKNNDNTNNLSIPKINLDNSIMKKKLSIFSPLYYKKFNFIEIPGINLFLGKNQLYFKGSLGEKYNIHSSIYANNLNYFLPNLKGRIKAKVNFYGDYLLPTITSKILASDLDWKNIYSKNIKILTKMNINNKFLGKILINAKKMRFYDFYINNLHIQTHFNNQKQKFSLLLKSHKLYINLIINGSFNKKTGNWHGFFKKINIQTCLGEITAKKNNLIYYDPNNNISNFYQKNIKKINVILSFLYNTKKSFFNIFNQSLISFKSELFINAKLKWILGKRISDGKIILTSNNIKLEKKINKKFLIENLDYLKISINLIKNDFKSKWIVKKIRNLLNDQSIIGNLNIIDIYNKKNVKGKFIIYNFPFSFINFFTTNFKQVNGTFQSNIKFFGTLNRPKISADVSLKNIFIKSNNLLKYITLFFPYFLGKIDSIKIMQEIRLDNGSVLFTLNPFSKSSDNIEWRLIFNSKKILVSIFPKIRIKFSSQLNLHYLLSKYDLIGYIRFSLFYFKINEKNFIF</sequence>
<evidence type="ECO:0000256" key="2">
    <source>
        <dbReference type="ARBA" id="ARBA00022692"/>
    </source>
</evidence>
<proteinExistence type="predicted"/>
<gene>
    <name evidence="6" type="ORF">D9V61_00430</name>
</gene>
<name>A0A4D6XPR0_9GAMM</name>
<dbReference type="AlphaFoldDB" id="A0A4D6XPR0"/>
<reference evidence="6 7" key="1">
    <citation type="submission" date="2018-12" db="EMBL/GenBank/DDBJ databases">
        <authorList>
            <person name="Chong R.A."/>
        </authorList>
    </citation>
    <scope>NUCLEOTIDE SEQUENCE [LARGE SCALE GENOMIC DNA]</scope>
    <source>
        <strain evidence="6 7">Ala</strain>
    </source>
</reference>